<dbReference type="Pfam" id="PF10978">
    <property type="entry name" value="DUF2785"/>
    <property type="match status" value="1"/>
</dbReference>
<evidence type="ECO:0000313" key="1">
    <source>
        <dbReference type="EMBL" id="NYD43593.1"/>
    </source>
</evidence>
<protein>
    <recommendedName>
        <fullName evidence="3">DUF2785 domain-containing protein</fullName>
    </recommendedName>
</protein>
<dbReference type="Proteomes" id="UP000535511">
    <property type="component" value="Unassembled WGS sequence"/>
</dbReference>
<dbReference type="AlphaFoldDB" id="A0A7Y9E9I3"/>
<reference evidence="1 2" key="1">
    <citation type="submission" date="2020-07" db="EMBL/GenBank/DDBJ databases">
        <title>Sequencing the genomes of 1000 actinobacteria strains.</title>
        <authorList>
            <person name="Klenk H.-P."/>
        </authorList>
    </citation>
    <scope>NUCLEOTIDE SEQUENCE [LARGE SCALE GENOMIC DNA]</scope>
    <source>
        <strain evidence="1 2">DSM 21350</strain>
    </source>
</reference>
<name>A0A7Y9E9I3_9ACTN</name>
<dbReference type="InterPro" id="IPR021247">
    <property type="entry name" value="DUF2785"/>
</dbReference>
<dbReference type="EMBL" id="JACCBG010000001">
    <property type="protein sequence ID" value="NYD43593.1"/>
    <property type="molecule type" value="Genomic_DNA"/>
</dbReference>
<dbReference type="RefSeq" id="WP_179665094.1">
    <property type="nucleotide sequence ID" value="NZ_JACCBG010000001.1"/>
</dbReference>
<gene>
    <name evidence="1" type="ORF">BJZ21_003676</name>
</gene>
<evidence type="ECO:0000313" key="2">
    <source>
        <dbReference type="Proteomes" id="UP000535511"/>
    </source>
</evidence>
<evidence type="ECO:0008006" key="3">
    <source>
        <dbReference type="Google" id="ProtNLM"/>
    </source>
</evidence>
<proteinExistence type="predicted"/>
<accession>A0A7Y9E9I3</accession>
<keyword evidence="2" id="KW-1185">Reference proteome</keyword>
<organism evidence="1 2">
    <name type="scientific">Nocardioides panaciterrulae</name>
    <dbReference type="NCBI Taxonomy" id="661492"/>
    <lineage>
        <taxon>Bacteria</taxon>
        <taxon>Bacillati</taxon>
        <taxon>Actinomycetota</taxon>
        <taxon>Actinomycetes</taxon>
        <taxon>Propionibacteriales</taxon>
        <taxon>Nocardioidaceae</taxon>
        <taxon>Nocardioides</taxon>
    </lineage>
</organism>
<comment type="caution">
    <text evidence="1">The sequence shown here is derived from an EMBL/GenBank/DDBJ whole genome shotgun (WGS) entry which is preliminary data.</text>
</comment>
<sequence length="264" mass="29141">MTDWQTIRSNDFRVPEGGDVPRLVAELVDMLASPDPETRDELGYSALATWIHEGVVPDDQLRPLGDLMVQRFGSDQVQVRTFAPLVLDVMVATRGVCEPAWVDAFERWYAAESDLRGHDPQLGWLHAVAHGADLLGELGLRPDVPARRMLDLAATRMLAGTPVVWQAQEDDRLAYAVGRVLTRADLSRTDAVGWLDPVADVLAEGRPGPVPAQVSNTLRTLRMLYLVVDRGVRIGPDDVRPAPERDAVLARIAEVLHPASPWAW</sequence>